<gene>
    <name evidence="5" type="ORF">HDF15_000128</name>
</gene>
<protein>
    <submittedName>
        <fullName evidence="5">AraC-like DNA-binding protein</fullName>
    </submittedName>
</protein>
<dbReference type="SMART" id="SM00342">
    <property type="entry name" value="HTH_ARAC"/>
    <property type="match status" value="1"/>
</dbReference>
<dbReference type="Gene3D" id="1.10.10.60">
    <property type="entry name" value="Homeodomain-like"/>
    <property type="match status" value="2"/>
</dbReference>
<dbReference type="PROSITE" id="PS01124">
    <property type="entry name" value="HTH_ARAC_FAMILY_2"/>
    <property type="match status" value="1"/>
</dbReference>
<dbReference type="PANTHER" id="PTHR46796:SF14">
    <property type="entry name" value="TRANSCRIPTIONAL REGULATORY PROTEIN"/>
    <property type="match status" value="1"/>
</dbReference>
<dbReference type="SUPFAM" id="SSF46689">
    <property type="entry name" value="Homeodomain-like"/>
    <property type="match status" value="2"/>
</dbReference>
<evidence type="ECO:0000256" key="3">
    <source>
        <dbReference type="ARBA" id="ARBA00023163"/>
    </source>
</evidence>
<keyword evidence="1" id="KW-0805">Transcription regulation</keyword>
<dbReference type="GO" id="GO:0003700">
    <property type="term" value="F:DNA-binding transcription factor activity"/>
    <property type="evidence" value="ECO:0007669"/>
    <property type="project" value="InterPro"/>
</dbReference>
<dbReference type="EMBL" id="JACHIO010000001">
    <property type="protein sequence ID" value="MBB5061803.1"/>
    <property type="molecule type" value="Genomic_DNA"/>
</dbReference>
<dbReference type="RefSeq" id="WP_184252350.1">
    <property type="nucleotide sequence ID" value="NZ_JACHIO010000001.1"/>
</dbReference>
<keyword evidence="3" id="KW-0804">Transcription</keyword>
<name>A0A7W8E712_9BACT</name>
<dbReference type="AlphaFoldDB" id="A0A7W8E712"/>
<dbReference type="InterPro" id="IPR050204">
    <property type="entry name" value="AraC_XylS_family_regulators"/>
</dbReference>
<dbReference type="GO" id="GO:0043565">
    <property type="term" value="F:sequence-specific DNA binding"/>
    <property type="evidence" value="ECO:0007669"/>
    <property type="project" value="InterPro"/>
</dbReference>
<evidence type="ECO:0000256" key="2">
    <source>
        <dbReference type="ARBA" id="ARBA00023125"/>
    </source>
</evidence>
<evidence type="ECO:0000313" key="6">
    <source>
        <dbReference type="Proteomes" id="UP000584867"/>
    </source>
</evidence>
<dbReference type="InterPro" id="IPR018060">
    <property type="entry name" value="HTH_AraC"/>
</dbReference>
<accession>A0A7W8E712</accession>
<dbReference type="InterPro" id="IPR009057">
    <property type="entry name" value="Homeodomain-like_sf"/>
</dbReference>
<evidence type="ECO:0000259" key="4">
    <source>
        <dbReference type="PROSITE" id="PS01124"/>
    </source>
</evidence>
<comment type="caution">
    <text evidence="5">The sequence shown here is derived from an EMBL/GenBank/DDBJ whole genome shotgun (WGS) entry which is preliminary data.</text>
</comment>
<dbReference type="Proteomes" id="UP000584867">
    <property type="component" value="Unassembled WGS sequence"/>
</dbReference>
<sequence>MDLSTNIPTVWNGLAEAMYLKDSPTANVRLSELASFSFGRLQSSEGLVEIAQPLVGERGYIVVLQLKTIPFIEQFLGGKRVSSGSYPVGAVSAIDLQNEPACFLPNPFDALVLYVMQTALDEIAYDHQLPWVEQLTWPHGTVDPVVHHLGQSLLSSLDHPTHTSKLFLDHVLHALNCHFVCSYNAAAKSIPPLRGGLAPWQMRRATELLDTHIDGNIALREVAEACGLSLGHFARAFAKSFRKPPYRWLIERRVERAKHFMINSHLPLADIAPLCGFADQSALTRSFKRIQGISPGIWRRRTTGNSRESYNSNNGDHFYM</sequence>
<keyword evidence="2 5" id="KW-0238">DNA-binding</keyword>
<evidence type="ECO:0000313" key="5">
    <source>
        <dbReference type="EMBL" id="MBB5061803.1"/>
    </source>
</evidence>
<proteinExistence type="predicted"/>
<organism evidence="5 6">
    <name type="scientific">Granulicella mallensis</name>
    <dbReference type="NCBI Taxonomy" id="940614"/>
    <lineage>
        <taxon>Bacteria</taxon>
        <taxon>Pseudomonadati</taxon>
        <taxon>Acidobacteriota</taxon>
        <taxon>Terriglobia</taxon>
        <taxon>Terriglobales</taxon>
        <taxon>Acidobacteriaceae</taxon>
        <taxon>Granulicella</taxon>
    </lineage>
</organism>
<dbReference type="Pfam" id="PF12833">
    <property type="entry name" value="HTH_18"/>
    <property type="match status" value="1"/>
</dbReference>
<dbReference type="PANTHER" id="PTHR46796">
    <property type="entry name" value="HTH-TYPE TRANSCRIPTIONAL ACTIVATOR RHAS-RELATED"/>
    <property type="match status" value="1"/>
</dbReference>
<evidence type="ECO:0000256" key="1">
    <source>
        <dbReference type="ARBA" id="ARBA00023015"/>
    </source>
</evidence>
<feature type="domain" description="HTH araC/xylS-type" evidence="4">
    <location>
        <begin position="203"/>
        <end position="301"/>
    </location>
</feature>
<reference evidence="5 6" key="1">
    <citation type="submission" date="2020-08" db="EMBL/GenBank/DDBJ databases">
        <title>Genomic Encyclopedia of Type Strains, Phase IV (KMG-V): Genome sequencing to study the core and pangenomes of soil and plant-associated prokaryotes.</title>
        <authorList>
            <person name="Whitman W."/>
        </authorList>
    </citation>
    <scope>NUCLEOTIDE SEQUENCE [LARGE SCALE GENOMIC DNA]</scope>
    <source>
        <strain evidence="5 6">X5P3</strain>
    </source>
</reference>